<feature type="region of interest" description="Disordered" evidence="10">
    <location>
        <begin position="1"/>
        <end position="83"/>
    </location>
</feature>
<name>A0AAD1R0Z9_PELCU</name>
<evidence type="ECO:0000259" key="12">
    <source>
        <dbReference type="PROSITE" id="PS51133"/>
    </source>
</evidence>
<organism evidence="14 15">
    <name type="scientific">Pelobates cultripes</name>
    <name type="common">Western spadefoot toad</name>
    <dbReference type="NCBI Taxonomy" id="61616"/>
    <lineage>
        <taxon>Eukaryota</taxon>
        <taxon>Metazoa</taxon>
        <taxon>Chordata</taxon>
        <taxon>Craniata</taxon>
        <taxon>Vertebrata</taxon>
        <taxon>Euteleostomi</taxon>
        <taxon>Amphibia</taxon>
        <taxon>Batrachia</taxon>
        <taxon>Anura</taxon>
        <taxon>Pelobatoidea</taxon>
        <taxon>Pelobatidae</taxon>
        <taxon>Pelobates</taxon>
    </lineage>
</organism>
<keyword evidence="11" id="KW-0472">Membrane</keyword>
<comment type="function">
    <text evidence="7">Necessary for efficient RNA polymerase II transcription elongation past template-encoded arresting sites. The arresting sites in DNA have the property of trapping a certain fraction of elongating RNA polymerases that pass through, resulting in locked ternary complexes. Cleavage of the nascent transcript by S-II allows the resumption of elongation from the new 3'-terminus.</text>
</comment>
<dbReference type="Proteomes" id="UP001295444">
    <property type="component" value="Chromosome 01"/>
</dbReference>
<evidence type="ECO:0000256" key="7">
    <source>
        <dbReference type="ARBA" id="ARBA00025408"/>
    </source>
</evidence>
<dbReference type="PROSITE" id="PS51133">
    <property type="entry name" value="ZF_TFIIS_2"/>
    <property type="match status" value="1"/>
</dbReference>
<dbReference type="AlphaFoldDB" id="A0AAD1R0Z9"/>
<sequence length="348" mass="39176">MTRERSSQSPSTRPLAGPTKGKTLAGPRRAALTAVARGKHSVESLTSTVRNGSSKPVADSKEERRNSIGSPTPLSRNDSIKSENDMRDERICGGMLSPLGDSSSPPSCFMLSCYQTGDSVRDKCVEMITAALKTDDDFKQFGTNCDRLAFEIEESIYNEMKVTDMKYRNRVRSRISNLKDPKNPNLRRNVLCGVVTPQRIAIMTAEEMASDELRELRNTLTQEAIREHQMAKTGGTQTDLLQCDKCKKKNCTYNQVQTRSADEPMTTFVLCNECGNRWKVKEPIVCYPVILLSTIYFISFLLWLVPSVCLAFNLMFISGSQYIQIILLLFDKKCYPPFPTLFCLHTIF</sequence>
<keyword evidence="14" id="KW-0251">Elongation factor</keyword>
<reference evidence="14" key="1">
    <citation type="submission" date="2022-03" db="EMBL/GenBank/DDBJ databases">
        <authorList>
            <person name="Alioto T."/>
            <person name="Alioto T."/>
            <person name="Gomez Garrido J."/>
        </authorList>
    </citation>
    <scope>NUCLEOTIDE SEQUENCE</scope>
</reference>
<keyword evidence="5 9" id="KW-0862">Zinc</keyword>
<dbReference type="Gene3D" id="2.20.25.10">
    <property type="match status" value="1"/>
</dbReference>
<dbReference type="GO" id="GO:0005634">
    <property type="term" value="C:nucleus"/>
    <property type="evidence" value="ECO:0007669"/>
    <property type="project" value="UniProtKB-SubCell"/>
</dbReference>
<feature type="domain" description="TFIIS central" evidence="13">
    <location>
        <begin position="120"/>
        <end position="236"/>
    </location>
</feature>
<dbReference type="PROSITE" id="PS00466">
    <property type="entry name" value="ZF_TFIIS_1"/>
    <property type="match status" value="1"/>
</dbReference>
<evidence type="ECO:0000259" key="13">
    <source>
        <dbReference type="PROSITE" id="PS51321"/>
    </source>
</evidence>
<proteinExistence type="inferred from homology"/>
<keyword evidence="9" id="KW-0238">DNA-binding</keyword>
<dbReference type="SUPFAM" id="SSF57783">
    <property type="entry name" value="Zinc beta-ribbon"/>
    <property type="match status" value="1"/>
</dbReference>
<keyword evidence="3 9" id="KW-0479">Metal-binding</keyword>
<keyword evidence="4 8" id="KW-0863">Zinc-finger</keyword>
<feature type="compositionally biased region" description="Polar residues" evidence="10">
    <location>
        <begin position="67"/>
        <end position="77"/>
    </location>
</feature>
<keyword evidence="6 9" id="KW-0539">Nucleus</keyword>
<dbReference type="FunFam" id="2.20.25.10:FF:000001">
    <property type="entry name" value="Probable Transcription elongation factor S-II"/>
    <property type="match status" value="1"/>
</dbReference>
<dbReference type="GO" id="GO:0006368">
    <property type="term" value="P:transcription elongation by RNA polymerase II"/>
    <property type="evidence" value="ECO:0007669"/>
    <property type="project" value="InterPro"/>
</dbReference>
<accession>A0AAD1R0Z9</accession>
<evidence type="ECO:0000256" key="9">
    <source>
        <dbReference type="RuleBase" id="RU368078"/>
    </source>
</evidence>
<dbReference type="InterPro" id="IPR003618">
    <property type="entry name" value="TFIIS_cen_dom"/>
</dbReference>
<evidence type="ECO:0000313" key="14">
    <source>
        <dbReference type="EMBL" id="CAH2221731.1"/>
    </source>
</evidence>
<dbReference type="EMBL" id="OW240912">
    <property type="protein sequence ID" value="CAH2221731.1"/>
    <property type="molecule type" value="Genomic_DNA"/>
</dbReference>
<keyword evidence="14" id="KW-0648">Protein biosynthesis</keyword>
<evidence type="ECO:0000256" key="6">
    <source>
        <dbReference type="ARBA" id="ARBA00023242"/>
    </source>
</evidence>
<dbReference type="GO" id="GO:0003746">
    <property type="term" value="F:translation elongation factor activity"/>
    <property type="evidence" value="ECO:0007669"/>
    <property type="project" value="UniProtKB-KW"/>
</dbReference>
<comment type="similarity">
    <text evidence="2 9">Belongs to the TFS-II family.</text>
</comment>
<feature type="compositionally biased region" description="Polar residues" evidence="10">
    <location>
        <begin position="43"/>
        <end position="54"/>
    </location>
</feature>
<dbReference type="Pfam" id="PF01096">
    <property type="entry name" value="Zn_ribbon_TFIIS"/>
    <property type="match status" value="1"/>
</dbReference>
<dbReference type="PANTHER" id="PTHR11477:SF48">
    <property type="entry name" value="TRANSCRIPTION ELONGATION FACTOR A PROTEIN 3 ISOFORM X1"/>
    <property type="match status" value="1"/>
</dbReference>
<evidence type="ECO:0000256" key="11">
    <source>
        <dbReference type="SAM" id="Phobius"/>
    </source>
</evidence>
<dbReference type="CDD" id="cd13749">
    <property type="entry name" value="Zn-ribbon_TFIIS"/>
    <property type="match status" value="1"/>
</dbReference>
<comment type="subcellular location">
    <subcellularLocation>
        <location evidence="1 9">Nucleus</location>
    </subcellularLocation>
</comment>
<keyword evidence="9" id="KW-0805">Transcription regulation</keyword>
<dbReference type="GO" id="GO:0003677">
    <property type="term" value="F:DNA binding"/>
    <property type="evidence" value="ECO:0007669"/>
    <property type="project" value="UniProtKB-KW"/>
</dbReference>
<evidence type="ECO:0000256" key="8">
    <source>
        <dbReference type="PROSITE-ProRule" id="PRU00472"/>
    </source>
</evidence>
<keyword evidence="11" id="KW-0812">Transmembrane</keyword>
<evidence type="ECO:0000256" key="3">
    <source>
        <dbReference type="ARBA" id="ARBA00022723"/>
    </source>
</evidence>
<dbReference type="SMART" id="SM00510">
    <property type="entry name" value="TFS2M"/>
    <property type="match status" value="1"/>
</dbReference>
<dbReference type="Pfam" id="PF07500">
    <property type="entry name" value="TFIIS_M"/>
    <property type="match status" value="1"/>
</dbReference>
<feature type="domain" description="TFIIS-type" evidence="12">
    <location>
        <begin position="239"/>
        <end position="279"/>
    </location>
</feature>
<dbReference type="PROSITE" id="PS51321">
    <property type="entry name" value="TFIIS_CENTRAL"/>
    <property type="match status" value="1"/>
</dbReference>
<evidence type="ECO:0000256" key="1">
    <source>
        <dbReference type="ARBA" id="ARBA00004123"/>
    </source>
</evidence>
<feature type="transmembrane region" description="Helical" evidence="11">
    <location>
        <begin position="284"/>
        <end position="304"/>
    </location>
</feature>
<dbReference type="SUPFAM" id="SSF46942">
    <property type="entry name" value="Elongation factor TFIIS domain 2"/>
    <property type="match status" value="1"/>
</dbReference>
<feature type="transmembrane region" description="Helical" evidence="11">
    <location>
        <begin position="310"/>
        <end position="330"/>
    </location>
</feature>
<evidence type="ECO:0000256" key="4">
    <source>
        <dbReference type="ARBA" id="ARBA00022771"/>
    </source>
</evidence>
<keyword evidence="15" id="KW-1185">Reference proteome</keyword>
<dbReference type="GO" id="GO:0008270">
    <property type="term" value="F:zinc ion binding"/>
    <property type="evidence" value="ECO:0007669"/>
    <property type="project" value="UniProtKB-UniRule"/>
</dbReference>
<dbReference type="NCBIfam" id="TIGR01385">
    <property type="entry name" value="TFSII"/>
    <property type="match status" value="1"/>
</dbReference>
<dbReference type="PANTHER" id="PTHR11477">
    <property type="entry name" value="TRANSCRIPTION FACTOR S-II ZINC FINGER DOMAIN-CONTAINING PROTEIN"/>
    <property type="match status" value="1"/>
</dbReference>
<evidence type="ECO:0000256" key="10">
    <source>
        <dbReference type="SAM" id="MobiDB-lite"/>
    </source>
</evidence>
<dbReference type="InterPro" id="IPR001222">
    <property type="entry name" value="Znf_TFIIS"/>
</dbReference>
<protein>
    <recommendedName>
        <fullName evidence="9">Transcription elongation factor</fullName>
    </recommendedName>
</protein>
<evidence type="ECO:0000313" key="15">
    <source>
        <dbReference type="Proteomes" id="UP001295444"/>
    </source>
</evidence>
<evidence type="ECO:0000256" key="2">
    <source>
        <dbReference type="ARBA" id="ARBA00009647"/>
    </source>
</evidence>
<dbReference type="SMART" id="SM00440">
    <property type="entry name" value="ZnF_C2C2"/>
    <property type="match status" value="1"/>
</dbReference>
<dbReference type="Gene3D" id="1.10.472.30">
    <property type="entry name" value="Transcription elongation factor S-II, central domain"/>
    <property type="match status" value="1"/>
</dbReference>
<dbReference type="InterPro" id="IPR036575">
    <property type="entry name" value="TFIIS_cen_dom_sf"/>
</dbReference>
<gene>
    <name evidence="14" type="ORF">PECUL_23A062202</name>
</gene>
<evidence type="ECO:0000256" key="5">
    <source>
        <dbReference type="ARBA" id="ARBA00022833"/>
    </source>
</evidence>
<dbReference type="InterPro" id="IPR006289">
    <property type="entry name" value="TFSII"/>
</dbReference>
<keyword evidence="11" id="KW-1133">Transmembrane helix</keyword>
<keyword evidence="9" id="KW-0804">Transcription</keyword>